<keyword evidence="5" id="KW-1185">Reference proteome</keyword>
<dbReference type="GO" id="GO:0003863">
    <property type="term" value="F:branched-chain 2-oxo acid dehydrogenase activity"/>
    <property type="evidence" value="ECO:0007669"/>
    <property type="project" value="UniProtKB-EC"/>
</dbReference>
<dbReference type="AlphaFoldDB" id="R7QN90"/>
<dbReference type="FunFam" id="3.40.50.970:FF:000108">
    <property type="entry name" value="2-oxoisovalerate dehydrogenase subunit alpha"/>
    <property type="match status" value="1"/>
</dbReference>
<feature type="domain" description="Dehydrogenase E1 component" evidence="3">
    <location>
        <begin position="81"/>
        <end position="375"/>
    </location>
</feature>
<dbReference type="CDD" id="cd02000">
    <property type="entry name" value="TPP_E1_PDC_ADC_BCADC"/>
    <property type="match status" value="1"/>
</dbReference>
<dbReference type="GeneID" id="17326479"/>
<dbReference type="InterPro" id="IPR050771">
    <property type="entry name" value="Alpha-ketoacid_DH_E1_comp"/>
</dbReference>
<dbReference type="STRING" id="2769.R7QN90"/>
<dbReference type="EC" id="1.2.4.4" evidence="2"/>
<dbReference type="PhylomeDB" id="R7QN90"/>
<keyword evidence="1 2" id="KW-0560">Oxidoreductase</keyword>
<proteinExistence type="inferred from homology"/>
<protein>
    <recommendedName>
        <fullName evidence="2">2-oxoisovalerate dehydrogenase subunit alpha</fullName>
        <ecNumber evidence="2">1.2.4.4</ecNumber>
    </recommendedName>
    <alternativeName>
        <fullName evidence="2">Branched-chain alpha-keto acid dehydrogenase E1 component alpha chain</fullName>
    </alternativeName>
</protein>
<dbReference type="KEGG" id="ccp:CHC_T00006349001"/>
<dbReference type="OMA" id="VLPYYRD"/>
<evidence type="ECO:0000313" key="5">
    <source>
        <dbReference type="Proteomes" id="UP000012073"/>
    </source>
</evidence>
<dbReference type="PANTHER" id="PTHR43380:SF1">
    <property type="entry name" value="2-OXOISOVALERATE DEHYDROGENASE SUBUNIT ALPHA, MITOCHONDRIAL"/>
    <property type="match status" value="1"/>
</dbReference>
<comment type="function">
    <text evidence="2">The branched-chain alpha-keto dehydrogenase complex catalyzes the overall conversion of alpha-keto acids to acyl-CoA and CO(2). It contains multiple copies of three enzymatic components: branched-chain alpha-keto acid decarboxylase (E1), lipoamide acyltransferase (E2) and lipoamide dehydrogenase (E3).</text>
</comment>
<dbReference type="Gramene" id="CDF38855">
    <property type="protein sequence ID" value="CDF38855"/>
    <property type="gene ID" value="CHC_T00006349001"/>
</dbReference>
<dbReference type="InterPro" id="IPR001017">
    <property type="entry name" value="DH_E1"/>
</dbReference>
<reference evidence="5" key="1">
    <citation type="journal article" date="2013" name="Proc. Natl. Acad. Sci. U.S.A.">
        <title>Genome structure and metabolic features in the red seaweed Chondrus crispus shed light on evolution of the Archaeplastida.</title>
        <authorList>
            <person name="Collen J."/>
            <person name="Porcel B."/>
            <person name="Carre W."/>
            <person name="Ball S.G."/>
            <person name="Chaparro C."/>
            <person name="Tonon T."/>
            <person name="Barbeyron T."/>
            <person name="Michel G."/>
            <person name="Noel B."/>
            <person name="Valentin K."/>
            <person name="Elias M."/>
            <person name="Artiguenave F."/>
            <person name="Arun A."/>
            <person name="Aury J.M."/>
            <person name="Barbosa-Neto J.F."/>
            <person name="Bothwell J.H."/>
            <person name="Bouget F.Y."/>
            <person name="Brillet L."/>
            <person name="Cabello-Hurtado F."/>
            <person name="Capella-Gutierrez S."/>
            <person name="Charrier B."/>
            <person name="Cladiere L."/>
            <person name="Cock J.M."/>
            <person name="Coelho S.M."/>
            <person name="Colleoni C."/>
            <person name="Czjzek M."/>
            <person name="Da Silva C."/>
            <person name="Delage L."/>
            <person name="Denoeud F."/>
            <person name="Deschamps P."/>
            <person name="Dittami S.M."/>
            <person name="Gabaldon T."/>
            <person name="Gachon C.M."/>
            <person name="Groisillier A."/>
            <person name="Herve C."/>
            <person name="Jabbari K."/>
            <person name="Katinka M."/>
            <person name="Kloareg B."/>
            <person name="Kowalczyk N."/>
            <person name="Labadie K."/>
            <person name="Leblanc C."/>
            <person name="Lopez P.J."/>
            <person name="McLachlan D.H."/>
            <person name="Meslet-Cladiere L."/>
            <person name="Moustafa A."/>
            <person name="Nehr Z."/>
            <person name="Nyvall Collen P."/>
            <person name="Panaud O."/>
            <person name="Partensky F."/>
            <person name="Poulain J."/>
            <person name="Rensing S.A."/>
            <person name="Rousvoal S."/>
            <person name="Samson G."/>
            <person name="Symeonidi A."/>
            <person name="Weissenbach J."/>
            <person name="Zambounis A."/>
            <person name="Wincker P."/>
            <person name="Boyen C."/>
        </authorList>
    </citation>
    <scope>NUCLEOTIDE SEQUENCE [LARGE SCALE GENOMIC DNA]</scope>
    <source>
        <strain evidence="5">cv. Stackhouse</strain>
    </source>
</reference>
<dbReference type="OrthoDB" id="3845at2759"/>
<evidence type="ECO:0000313" key="4">
    <source>
        <dbReference type="EMBL" id="CDF38855.1"/>
    </source>
</evidence>
<name>R7QN90_CHOCR</name>
<keyword evidence="2" id="KW-0786">Thiamine pyrophosphate</keyword>
<sequence length="404" mass="45029">MLRSTRHITRHAARALVTIRYPGAATAPYTSSLNLEHAEAVPPMSCFRIMNERGKLLPGAVDYGAEVVGKEKAVDLFKCMLRLNEMDVTLLQAQRQGRIAFYMSTFGEEAAVIGSAAALRDDDTIFAQYREHGVLLYRGMNYDFFCNQCCGNVLDSAKGRQMPMHFGSNEKHFHTISSPLATQIPHAVGAAYSLKMQGSKQAVAVFFGEGAASEGDFAAAINMAAVMDLGVLFLCRNNGYAISTRSTEQYRGDGIARRAVGYGVAALRVDGNDIWATMRAVEEARKFSKENDKPALLELMTYRTSHHSTSDDSARYRSEDEMSMYAQSASPIDRLRKYLVARQWWDVGEEEEFRNEQRQQVINALTKAETAPKPGVDTMFDDVYACKPAHLVAQEKEVTERLRK</sequence>
<evidence type="ECO:0000256" key="1">
    <source>
        <dbReference type="ARBA" id="ARBA00023002"/>
    </source>
</evidence>
<dbReference type="GO" id="GO:0009083">
    <property type="term" value="P:branched-chain amino acid catabolic process"/>
    <property type="evidence" value="ECO:0007669"/>
    <property type="project" value="TreeGrafter"/>
</dbReference>
<dbReference type="SUPFAM" id="SSF52518">
    <property type="entry name" value="Thiamin diphosphate-binding fold (THDP-binding)"/>
    <property type="match status" value="1"/>
</dbReference>
<dbReference type="Gene3D" id="3.40.50.970">
    <property type="match status" value="1"/>
</dbReference>
<comment type="cofactor">
    <cofactor evidence="2">
        <name>thiamine diphosphate</name>
        <dbReference type="ChEBI" id="CHEBI:58937"/>
    </cofactor>
</comment>
<dbReference type="Pfam" id="PF00676">
    <property type="entry name" value="E1_dh"/>
    <property type="match status" value="1"/>
</dbReference>
<gene>
    <name evidence="4" type="ORF">CHC_T00006349001</name>
</gene>
<dbReference type="Proteomes" id="UP000012073">
    <property type="component" value="Unassembled WGS sequence"/>
</dbReference>
<dbReference type="PANTHER" id="PTHR43380">
    <property type="entry name" value="2-OXOISOVALERATE DEHYDROGENASE SUBUNIT ALPHA, MITOCHONDRIAL"/>
    <property type="match status" value="1"/>
</dbReference>
<dbReference type="EMBL" id="HG001975">
    <property type="protein sequence ID" value="CDF38855.1"/>
    <property type="molecule type" value="Genomic_DNA"/>
</dbReference>
<comment type="similarity">
    <text evidence="2">Belongs to the BCKDHA family.</text>
</comment>
<dbReference type="RefSeq" id="XP_005718760.1">
    <property type="nucleotide sequence ID" value="XM_005718703.1"/>
</dbReference>
<dbReference type="InterPro" id="IPR029061">
    <property type="entry name" value="THDP-binding"/>
</dbReference>
<evidence type="ECO:0000256" key="2">
    <source>
        <dbReference type="RuleBase" id="RU365014"/>
    </source>
</evidence>
<accession>R7QN90</accession>
<evidence type="ECO:0000259" key="3">
    <source>
        <dbReference type="Pfam" id="PF00676"/>
    </source>
</evidence>
<organism evidence="4 5">
    <name type="scientific">Chondrus crispus</name>
    <name type="common">Carrageen Irish moss</name>
    <name type="synonym">Polymorpha crispa</name>
    <dbReference type="NCBI Taxonomy" id="2769"/>
    <lineage>
        <taxon>Eukaryota</taxon>
        <taxon>Rhodophyta</taxon>
        <taxon>Florideophyceae</taxon>
        <taxon>Rhodymeniophycidae</taxon>
        <taxon>Gigartinales</taxon>
        <taxon>Gigartinaceae</taxon>
        <taxon>Chondrus</taxon>
    </lineage>
</organism>
<comment type="catalytic activity">
    <reaction evidence="2">
        <text>N(6)-[(R)-lipoyl]-L-lysyl-[protein] + 3-methyl-2-oxobutanoate + H(+) = N(6)-[(R)-S(8)-2-methylpropanoyldihydrolipoyl]-L-lysyl-[protein] + CO2</text>
        <dbReference type="Rhea" id="RHEA:13457"/>
        <dbReference type="Rhea" id="RHEA-COMP:10474"/>
        <dbReference type="Rhea" id="RHEA-COMP:10497"/>
        <dbReference type="ChEBI" id="CHEBI:11851"/>
        <dbReference type="ChEBI" id="CHEBI:15378"/>
        <dbReference type="ChEBI" id="CHEBI:16526"/>
        <dbReference type="ChEBI" id="CHEBI:83099"/>
        <dbReference type="ChEBI" id="CHEBI:83142"/>
        <dbReference type="EC" id="1.2.4.4"/>
    </reaction>
</comment>